<dbReference type="InterPro" id="IPR027796">
    <property type="entry name" value="OTT_1508_deam-like"/>
</dbReference>
<gene>
    <name evidence="1" type="primary">C4YR40</name>
</gene>
<organism evidence="1">
    <name type="scientific">Ganoderma boninense</name>
    <dbReference type="NCBI Taxonomy" id="34458"/>
    <lineage>
        <taxon>Eukaryota</taxon>
        <taxon>Fungi</taxon>
        <taxon>Dikarya</taxon>
        <taxon>Basidiomycota</taxon>
        <taxon>Agaricomycotina</taxon>
        <taxon>Agaricomycetes</taxon>
        <taxon>Polyporales</taxon>
        <taxon>Polyporaceae</taxon>
        <taxon>Ganoderma</taxon>
    </lineage>
</organism>
<dbReference type="EMBL" id="LR725703">
    <property type="protein sequence ID" value="VWO96520.1"/>
    <property type="molecule type" value="Genomic_DNA"/>
</dbReference>
<proteinExistence type="predicted"/>
<dbReference type="EC" id="1.8.1.7" evidence="1"/>
<keyword evidence="1" id="KW-0560">Oxidoreductase</keyword>
<name>A0A5K1JXG0_9APHY</name>
<reference evidence="1" key="1">
    <citation type="submission" date="2019-10" db="EMBL/GenBank/DDBJ databases">
        <authorList>
            <person name="Nor Muhammad N."/>
        </authorList>
    </citation>
    <scope>NUCLEOTIDE SEQUENCE</scope>
</reference>
<accession>A0A5K1JXG0</accession>
<dbReference type="Pfam" id="PF14441">
    <property type="entry name" value="OTT_1508_deam"/>
    <property type="match status" value="1"/>
</dbReference>
<dbReference type="AlphaFoldDB" id="A0A5K1JXG0"/>
<protein>
    <submittedName>
        <fullName evidence="1">Glutathione reductase (EC)</fullName>
        <ecNumber evidence="1">1.8.1.7</ecNumber>
    </submittedName>
</protein>
<evidence type="ECO:0000313" key="1">
    <source>
        <dbReference type="EMBL" id="VWO96520.1"/>
    </source>
</evidence>
<sequence>MSTKATPDVISSILLASWQIHPARPEKTLVHLVNPTPPKDYQSASAAMAVGVESNHLFIATNPTASSSIREAMNSWINLMQKMQVQSLPSNVPIAAEFSGSSNDAAPVRDFVKSVYHFCLAKLSNDVRDDDAAYLLKDISTGSEERMWSLGIEVDERPSLVEGLTVMIKMSDEKFDFEKASMEEIMTLHRAAQAVGKFKDKYPLETYIVTAARLSEAIDFIVSFATDQHRQPPRIDTDVTWIDAADSHEFIATMKTEEFMPGISEEDASYVKVPEEFMWLPKGMSRVKDSTDHAKGTGAMHCQGTLLKYIHDHNLSVDPYIGASQPVCYACRMLVRTFNRVFKKRFALGRRRGTMDPTWRCPEMGVQLYDQLVSDLKPDFTILGRTAWVDRGSPFSPVPANK</sequence>
<dbReference type="GO" id="GO:0004362">
    <property type="term" value="F:glutathione-disulfide reductase (NADPH) activity"/>
    <property type="evidence" value="ECO:0007669"/>
    <property type="project" value="UniProtKB-EC"/>
</dbReference>